<reference evidence="2 3" key="1">
    <citation type="journal article" date="2013" name="Genome Biol.">
        <title>Genome of Acanthamoeba castellanii highlights extensive lateral gene transfer and early evolution of tyrosine kinase signaling.</title>
        <authorList>
            <person name="Clarke M."/>
            <person name="Lohan A.J."/>
            <person name="Liu B."/>
            <person name="Lagkouvardos I."/>
            <person name="Roy S."/>
            <person name="Zafar N."/>
            <person name="Bertelli C."/>
            <person name="Schilde C."/>
            <person name="Kianianmomeni A."/>
            <person name="Burglin T.R."/>
            <person name="Frech C."/>
            <person name="Turcotte B."/>
            <person name="Kopec K.O."/>
            <person name="Synnott J.M."/>
            <person name="Choo C."/>
            <person name="Paponov I."/>
            <person name="Finkler A."/>
            <person name="Soon Heng Tan C."/>
            <person name="Hutchins A.P."/>
            <person name="Weinmeier T."/>
            <person name="Rattei T."/>
            <person name="Chu J.S."/>
            <person name="Gimenez G."/>
            <person name="Irimia M."/>
            <person name="Rigden D.J."/>
            <person name="Fitzpatrick D.A."/>
            <person name="Lorenzo-Morales J."/>
            <person name="Bateman A."/>
            <person name="Chiu C.H."/>
            <person name="Tang P."/>
            <person name="Hegemann P."/>
            <person name="Fromm H."/>
            <person name="Raoult D."/>
            <person name="Greub G."/>
            <person name="Miranda-Saavedra D."/>
            <person name="Chen N."/>
            <person name="Nash P."/>
            <person name="Ginger M.L."/>
            <person name="Horn M."/>
            <person name="Schaap P."/>
            <person name="Caler L."/>
            <person name="Loftus B."/>
        </authorList>
    </citation>
    <scope>NUCLEOTIDE SEQUENCE [LARGE SCALE GENOMIC DNA]</scope>
    <source>
        <strain evidence="2 3">Neff</strain>
    </source>
</reference>
<dbReference type="GO" id="GO:0005096">
    <property type="term" value="F:GTPase activator activity"/>
    <property type="evidence" value="ECO:0007669"/>
    <property type="project" value="TreeGrafter"/>
</dbReference>
<keyword evidence="3" id="KW-1185">Reference proteome</keyword>
<dbReference type="RefSeq" id="XP_004340894.1">
    <property type="nucleotide sequence ID" value="XM_004340846.1"/>
</dbReference>
<dbReference type="EMBL" id="KB007941">
    <property type="protein sequence ID" value="ELR18836.1"/>
    <property type="molecule type" value="Genomic_DNA"/>
</dbReference>
<dbReference type="Gene3D" id="1.10.472.80">
    <property type="entry name" value="Ypt/Rab-GAP domain of gyp1p, domain 3"/>
    <property type="match status" value="1"/>
</dbReference>
<dbReference type="STRING" id="1257118.L8H338"/>
<proteinExistence type="predicted"/>
<dbReference type="Gene3D" id="1.10.8.270">
    <property type="entry name" value="putative rabgap domain of human tbc1 domain family member 14 like domains"/>
    <property type="match status" value="1"/>
</dbReference>
<dbReference type="SMART" id="SM00164">
    <property type="entry name" value="TBC"/>
    <property type="match status" value="1"/>
</dbReference>
<gene>
    <name evidence="2" type="ORF">ACA1_166960</name>
</gene>
<dbReference type="SUPFAM" id="SSF47923">
    <property type="entry name" value="Ypt/Rab-GAP domain of gyp1p"/>
    <property type="match status" value="2"/>
</dbReference>
<dbReference type="Proteomes" id="UP000011083">
    <property type="component" value="Unassembled WGS sequence"/>
</dbReference>
<dbReference type="VEuPathDB" id="AmoebaDB:ACA1_166960"/>
<protein>
    <submittedName>
        <fullName evidence="2">TBC domain containing protein</fullName>
    </submittedName>
</protein>
<dbReference type="OrthoDB" id="10263206at2759"/>
<dbReference type="InterPro" id="IPR035969">
    <property type="entry name" value="Rab-GAP_TBC_sf"/>
</dbReference>
<dbReference type="InterPro" id="IPR000195">
    <property type="entry name" value="Rab-GAP-TBC_dom"/>
</dbReference>
<accession>L8H338</accession>
<evidence type="ECO:0000313" key="2">
    <source>
        <dbReference type="EMBL" id="ELR18836.1"/>
    </source>
</evidence>
<evidence type="ECO:0000259" key="1">
    <source>
        <dbReference type="PROSITE" id="PS50086"/>
    </source>
</evidence>
<dbReference type="PANTHER" id="PTHR22957">
    <property type="entry name" value="TBC1 DOMAIN FAMILY MEMBER GTPASE-ACTIVATING PROTEIN"/>
    <property type="match status" value="1"/>
</dbReference>
<dbReference type="Pfam" id="PF00566">
    <property type="entry name" value="RabGAP-TBC"/>
    <property type="match status" value="1"/>
</dbReference>
<dbReference type="AlphaFoldDB" id="L8H338"/>
<dbReference type="PANTHER" id="PTHR22957:SF263">
    <property type="entry name" value="MITOTIC CHECK POINT PROTEIN BUB2"/>
    <property type="match status" value="1"/>
</dbReference>
<sequence>MTDCSLRAQVWKILLRVPAVDVAQYAALVGKGAFKGRDSEEYKQIRKDVGRTGFRKNPAFTKRVPDAKLSRVLNALLHSCESEGIGYVQGLNIVASVFLYVMPEIDAFFTLRQFITHHCPLYYKKTQKGEKKEPPKEGEDNHSRSWAVDAALYLLDQCLQVVDPGLHHHLKHFTTHLYLYTQYIYSFNAIVPLESGTSLDEVVKLWDFMFAFGAHLNILFTVARVIKAREEILHKKDKNINVPQLIGNFDADIIIDLTVHFVRLIPLELYQKLVLHTTEELDFSS</sequence>
<organism evidence="2 3">
    <name type="scientific">Acanthamoeba castellanii (strain ATCC 30010 / Neff)</name>
    <dbReference type="NCBI Taxonomy" id="1257118"/>
    <lineage>
        <taxon>Eukaryota</taxon>
        <taxon>Amoebozoa</taxon>
        <taxon>Discosea</taxon>
        <taxon>Longamoebia</taxon>
        <taxon>Centramoebida</taxon>
        <taxon>Acanthamoebidae</taxon>
        <taxon>Acanthamoeba</taxon>
    </lineage>
</organism>
<name>L8H338_ACACF</name>
<dbReference type="GeneID" id="14919651"/>
<feature type="domain" description="Rab-GAP TBC" evidence="1">
    <location>
        <begin position="1"/>
        <end position="213"/>
    </location>
</feature>
<evidence type="ECO:0000313" key="3">
    <source>
        <dbReference type="Proteomes" id="UP000011083"/>
    </source>
</evidence>
<dbReference type="KEGG" id="acan:ACA1_166960"/>
<dbReference type="PROSITE" id="PS50086">
    <property type="entry name" value="TBC_RABGAP"/>
    <property type="match status" value="1"/>
</dbReference>
<dbReference type="OMA" id="CHKSEPQ"/>